<dbReference type="InterPro" id="IPR018314">
    <property type="entry name" value="RsmB/NOL1/NOP2-like_CS"/>
</dbReference>
<feature type="domain" description="SAM-dependent MTase RsmB/NOP-type" evidence="15">
    <location>
        <begin position="173"/>
        <end position="449"/>
    </location>
</feature>
<evidence type="ECO:0000256" key="3">
    <source>
        <dbReference type="ARBA" id="ARBA00007494"/>
    </source>
</evidence>
<dbReference type="Gene3D" id="3.30.70.1170">
    <property type="entry name" value="Sun protein, domain 3"/>
    <property type="match status" value="1"/>
</dbReference>
<feature type="binding site" evidence="14">
    <location>
        <position position="334"/>
    </location>
    <ligand>
        <name>S-adenosyl-L-methionine</name>
        <dbReference type="ChEBI" id="CHEBI:59789"/>
    </ligand>
</feature>
<evidence type="ECO:0000256" key="2">
    <source>
        <dbReference type="ARBA" id="ARBA00004496"/>
    </source>
</evidence>
<keyword evidence="7 14" id="KW-0489">Methyltransferase</keyword>
<dbReference type="Pfam" id="PF01029">
    <property type="entry name" value="NusB"/>
    <property type="match status" value="1"/>
</dbReference>
<dbReference type="AlphaFoldDB" id="A0A1H2DPU9"/>
<evidence type="ECO:0000256" key="9">
    <source>
        <dbReference type="ARBA" id="ARBA00022691"/>
    </source>
</evidence>
<protein>
    <recommendedName>
        <fullName evidence="4">16S rRNA (cytosine(967)-C(5))-methyltransferase</fullName>
        <ecNumber evidence="4">2.1.1.176</ecNumber>
    </recommendedName>
    <alternativeName>
        <fullName evidence="11">16S rRNA m5C967 methyltransferase</fullName>
    </alternativeName>
    <alternativeName>
        <fullName evidence="12">rRNA (cytosine-C(5)-)-methyltransferase RsmB</fullName>
    </alternativeName>
</protein>
<keyword evidence="17" id="KW-1185">Reference proteome</keyword>
<dbReference type="SUPFAM" id="SSF53335">
    <property type="entry name" value="S-adenosyl-L-methionine-dependent methyltransferases"/>
    <property type="match status" value="1"/>
</dbReference>
<evidence type="ECO:0000313" key="17">
    <source>
        <dbReference type="Proteomes" id="UP000199608"/>
    </source>
</evidence>
<evidence type="ECO:0000256" key="13">
    <source>
        <dbReference type="ARBA" id="ARBA00047283"/>
    </source>
</evidence>
<sequence>MIKDPRHIALNVLCSWHKASLTLDKSLENHSEEISCLSKNDKNLCNALIFGVLRHRESIDHTLCAFSNIPLIKIDTAPLYLLRITLFQILYMDRIPAFAAINTAVDIAKKTSGKKTAGFINAVLRNAAKNNSKITLPDPKAEPAKFISIQYSLPLWLSGKWNHAFGFEKSSLLCRQINTIPPITLRTNTLKIDRQSLAQKLSLVAKNIDLTEYADQGVSFTNPSIPIREFEAFKLGLFQIQDEAAQIVTQLLSPRPGEKILDACAGLGGKTGHIAQLMENKGIIIAADVEPKKLEFLESDAKKLGIEIIRTKPINLLKTSIKDFDFYFDRVLIDAPCTGLGVLRRNPDAKWKRSKNDIARLAAKQKKMLNAAANLVKPGGILVYAVCSCEREENEEVIHNFLNKRKDFSIDTHFKSNKYSRLMTRDKFLKTYPDTNNMDGFFAARLKRKSRS</sequence>
<dbReference type="RefSeq" id="WP_092229933.1">
    <property type="nucleotide sequence ID" value="NZ_FNLL01000001.1"/>
</dbReference>
<comment type="subcellular location">
    <subcellularLocation>
        <location evidence="2">Cytoplasm</location>
    </subcellularLocation>
</comment>
<dbReference type="InterPro" id="IPR004573">
    <property type="entry name" value="rRNA_ssu_MeTfrase_B"/>
</dbReference>
<proteinExistence type="inferred from homology"/>
<evidence type="ECO:0000259" key="15">
    <source>
        <dbReference type="PROSITE" id="PS51686"/>
    </source>
</evidence>
<gene>
    <name evidence="16" type="ORF">SAMN04487931_101416</name>
</gene>
<dbReference type="PANTHER" id="PTHR22807">
    <property type="entry name" value="NOP2 YEAST -RELATED NOL1/NOP2/FMU SUN DOMAIN-CONTAINING"/>
    <property type="match status" value="1"/>
</dbReference>
<organism evidence="16 17">
    <name type="scientific">Desulfobacula phenolica</name>
    <dbReference type="NCBI Taxonomy" id="90732"/>
    <lineage>
        <taxon>Bacteria</taxon>
        <taxon>Pseudomonadati</taxon>
        <taxon>Thermodesulfobacteriota</taxon>
        <taxon>Desulfobacteria</taxon>
        <taxon>Desulfobacterales</taxon>
        <taxon>Desulfobacteraceae</taxon>
        <taxon>Desulfobacula</taxon>
    </lineage>
</organism>
<keyword evidence="8 14" id="KW-0808">Transferase</keyword>
<feature type="active site" description="Nucleophile" evidence="14">
    <location>
        <position position="387"/>
    </location>
</feature>
<dbReference type="Pfam" id="PF01189">
    <property type="entry name" value="Methyltr_RsmB-F"/>
    <property type="match status" value="1"/>
</dbReference>
<dbReference type="InterPro" id="IPR006027">
    <property type="entry name" value="NusB_RsmB_TIM44"/>
</dbReference>
<comment type="caution">
    <text evidence="14">Lacks conserved residue(s) required for the propagation of feature annotation.</text>
</comment>
<evidence type="ECO:0000256" key="1">
    <source>
        <dbReference type="ARBA" id="ARBA00002724"/>
    </source>
</evidence>
<evidence type="ECO:0000256" key="12">
    <source>
        <dbReference type="ARBA" id="ARBA00031088"/>
    </source>
</evidence>
<evidence type="ECO:0000256" key="7">
    <source>
        <dbReference type="ARBA" id="ARBA00022603"/>
    </source>
</evidence>
<evidence type="ECO:0000256" key="6">
    <source>
        <dbReference type="ARBA" id="ARBA00022552"/>
    </source>
</evidence>
<dbReference type="InterPro" id="IPR054728">
    <property type="entry name" value="RsmB-like_ferredoxin"/>
</dbReference>
<keyword evidence="10 14" id="KW-0694">RNA-binding</keyword>
<dbReference type="CDD" id="cd02440">
    <property type="entry name" value="AdoMet_MTases"/>
    <property type="match status" value="1"/>
</dbReference>
<dbReference type="NCBIfam" id="NF011494">
    <property type="entry name" value="PRK14902.1"/>
    <property type="match status" value="1"/>
</dbReference>
<evidence type="ECO:0000256" key="11">
    <source>
        <dbReference type="ARBA" id="ARBA00030399"/>
    </source>
</evidence>
<dbReference type="InterPro" id="IPR029063">
    <property type="entry name" value="SAM-dependent_MTases_sf"/>
</dbReference>
<dbReference type="EC" id="2.1.1.176" evidence="4"/>
<dbReference type="PRINTS" id="PR02008">
    <property type="entry name" value="RCMTFAMILY"/>
</dbReference>
<dbReference type="GO" id="GO:0008649">
    <property type="term" value="F:rRNA methyltransferase activity"/>
    <property type="evidence" value="ECO:0007669"/>
    <property type="project" value="InterPro"/>
</dbReference>
<keyword evidence="9 14" id="KW-0949">S-adenosyl-L-methionine</keyword>
<dbReference type="NCBIfam" id="TIGR00563">
    <property type="entry name" value="rsmB"/>
    <property type="match status" value="1"/>
</dbReference>
<comment type="similarity">
    <text evidence="3 14">Belongs to the class I-like SAM-binding methyltransferase superfamily. RsmB/NOP family.</text>
</comment>
<dbReference type="PROSITE" id="PS01153">
    <property type="entry name" value="NOL1_NOP2_SUN"/>
    <property type="match status" value="1"/>
</dbReference>
<dbReference type="Proteomes" id="UP000199608">
    <property type="component" value="Unassembled WGS sequence"/>
</dbReference>
<dbReference type="PANTHER" id="PTHR22807:SF53">
    <property type="entry name" value="RIBOSOMAL RNA SMALL SUBUNIT METHYLTRANSFERASE B-RELATED"/>
    <property type="match status" value="1"/>
</dbReference>
<dbReference type="EMBL" id="FNLL01000001">
    <property type="protein sequence ID" value="SDT84879.1"/>
    <property type="molecule type" value="Genomic_DNA"/>
</dbReference>
<evidence type="ECO:0000313" key="16">
    <source>
        <dbReference type="EMBL" id="SDT84879.1"/>
    </source>
</evidence>
<evidence type="ECO:0000256" key="8">
    <source>
        <dbReference type="ARBA" id="ARBA00022679"/>
    </source>
</evidence>
<dbReference type="InterPro" id="IPR023267">
    <property type="entry name" value="RCMT"/>
</dbReference>
<dbReference type="Gene3D" id="1.10.940.10">
    <property type="entry name" value="NusB-like"/>
    <property type="match status" value="1"/>
</dbReference>
<dbReference type="SUPFAM" id="SSF48013">
    <property type="entry name" value="NusB-like"/>
    <property type="match status" value="1"/>
</dbReference>
<dbReference type="Pfam" id="PF22458">
    <property type="entry name" value="RsmF-B_ferredox"/>
    <property type="match status" value="1"/>
</dbReference>
<dbReference type="PROSITE" id="PS51686">
    <property type="entry name" value="SAM_MT_RSMB_NOP"/>
    <property type="match status" value="1"/>
</dbReference>
<feature type="binding site" evidence="14">
    <location>
        <position position="288"/>
    </location>
    <ligand>
        <name>S-adenosyl-L-methionine</name>
        <dbReference type="ChEBI" id="CHEBI:59789"/>
    </ligand>
</feature>
<dbReference type="GO" id="GO:0005737">
    <property type="term" value="C:cytoplasm"/>
    <property type="evidence" value="ECO:0007669"/>
    <property type="project" value="UniProtKB-SubCell"/>
</dbReference>
<evidence type="ECO:0000256" key="5">
    <source>
        <dbReference type="ARBA" id="ARBA00022490"/>
    </source>
</evidence>
<evidence type="ECO:0000256" key="10">
    <source>
        <dbReference type="ARBA" id="ARBA00022884"/>
    </source>
</evidence>
<evidence type="ECO:0000256" key="14">
    <source>
        <dbReference type="PROSITE-ProRule" id="PRU01023"/>
    </source>
</evidence>
<comment type="catalytic activity">
    <reaction evidence="13">
        <text>cytidine(967) in 16S rRNA + S-adenosyl-L-methionine = 5-methylcytidine(967) in 16S rRNA + S-adenosyl-L-homocysteine + H(+)</text>
        <dbReference type="Rhea" id="RHEA:42748"/>
        <dbReference type="Rhea" id="RHEA-COMP:10219"/>
        <dbReference type="Rhea" id="RHEA-COMP:10220"/>
        <dbReference type="ChEBI" id="CHEBI:15378"/>
        <dbReference type="ChEBI" id="CHEBI:57856"/>
        <dbReference type="ChEBI" id="CHEBI:59789"/>
        <dbReference type="ChEBI" id="CHEBI:74483"/>
        <dbReference type="ChEBI" id="CHEBI:82748"/>
        <dbReference type="EC" id="2.1.1.176"/>
    </reaction>
</comment>
<dbReference type="GO" id="GO:0006355">
    <property type="term" value="P:regulation of DNA-templated transcription"/>
    <property type="evidence" value="ECO:0007669"/>
    <property type="project" value="InterPro"/>
</dbReference>
<dbReference type="Gene3D" id="3.40.50.150">
    <property type="entry name" value="Vaccinia Virus protein VP39"/>
    <property type="match status" value="1"/>
</dbReference>
<accession>A0A1H2DPU9</accession>
<dbReference type="InterPro" id="IPR049560">
    <property type="entry name" value="MeTrfase_RsmB-F_NOP2_cat"/>
</dbReference>
<comment type="function">
    <text evidence="1">Specifically methylates the cytosine at position 967 (m5C967) of 16S rRNA.</text>
</comment>
<dbReference type="FunFam" id="3.40.50.150:FF:000022">
    <property type="entry name" value="Ribosomal RNA small subunit methyltransferase B"/>
    <property type="match status" value="1"/>
</dbReference>
<name>A0A1H2DPU9_9BACT</name>
<reference evidence="17" key="1">
    <citation type="submission" date="2016-10" db="EMBL/GenBank/DDBJ databases">
        <authorList>
            <person name="Varghese N."/>
            <person name="Submissions S."/>
        </authorList>
    </citation>
    <scope>NUCLEOTIDE SEQUENCE [LARGE SCALE GENOMIC DNA]</scope>
    <source>
        <strain evidence="17">DSM 3384</strain>
    </source>
</reference>
<keyword evidence="5" id="KW-0963">Cytoplasm</keyword>
<dbReference type="InterPro" id="IPR035926">
    <property type="entry name" value="NusB-like_sf"/>
</dbReference>
<evidence type="ECO:0000256" key="4">
    <source>
        <dbReference type="ARBA" id="ARBA00012140"/>
    </source>
</evidence>
<dbReference type="InterPro" id="IPR001678">
    <property type="entry name" value="MeTrfase_RsmB-F_NOP2_dom"/>
</dbReference>
<dbReference type="GO" id="GO:0003723">
    <property type="term" value="F:RNA binding"/>
    <property type="evidence" value="ECO:0007669"/>
    <property type="project" value="UniProtKB-UniRule"/>
</dbReference>
<keyword evidence="6" id="KW-0698">rRNA processing</keyword>